<dbReference type="SUPFAM" id="SSF50729">
    <property type="entry name" value="PH domain-like"/>
    <property type="match status" value="1"/>
</dbReference>
<gene>
    <name evidence="3" type="ORF">OH76DRAFT_1149380</name>
</gene>
<reference evidence="3 4" key="1">
    <citation type="journal article" date="2018" name="Biotechnol. Biofuels">
        <title>Integrative visual omics of the white-rot fungus Polyporus brumalis exposes the biotechnological potential of its oxidative enzymes for delignifying raw plant biomass.</title>
        <authorList>
            <person name="Miyauchi S."/>
            <person name="Rancon A."/>
            <person name="Drula E."/>
            <person name="Hage H."/>
            <person name="Chaduli D."/>
            <person name="Favel A."/>
            <person name="Grisel S."/>
            <person name="Henrissat B."/>
            <person name="Herpoel-Gimbert I."/>
            <person name="Ruiz-Duenas F.J."/>
            <person name="Chevret D."/>
            <person name="Hainaut M."/>
            <person name="Lin J."/>
            <person name="Wang M."/>
            <person name="Pangilinan J."/>
            <person name="Lipzen A."/>
            <person name="Lesage-Meessen L."/>
            <person name="Navarro D."/>
            <person name="Riley R."/>
            <person name="Grigoriev I.V."/>
            <person name="Zhou S."/>
            <person name="Raouche S."/>
            <person name="Rosso M.N."/>
        </authorList>
    </citation>
    <scope>NUCLEOTIDE SEQUENCE [LARGE SCALE GENOMIC DNA]</scope>
    <source>
        <strain evidence="3 4">BRFM 1820</strain>
    </source>
</reference>
<dbReference type="Gene3D" id="1.20.900.10">
    <property type="entry name" value="Dbl homology (DH) domain"/>
    <property type="match status" value="1"/>
</dbReference>
<dbReference type="PANTHER" id="PTHR45818">
    <property type="entry name" value="PROTEIN VAV"/>
    <property type="match status" value="1"/>
</dbReference>
<keyword evidence="4" id="KW-1185">Reference proteome</keyword>
<feature type="compositionally biased region" description="Low complexity" evidence="1">
    <location>
        <begin position="111"/>
        <end position="121"/>
    </location>
</feature>
<dbReference type="EMBL" id="KZ857386">
    <property type="protein sequence ID" value="RDX53778.1"/>
    <property type="molecule type" value="Genomic_DNA"/>
</dbReference>
<feature type="compositionally biased region" description="Basic and acidic residues" evidence="1">
    <location>
        <begin position="302"/>
        <end position="316"/>
    </location>
</feature>
<feature type="compositionally biased region" description="Low complexity" evidence="1">
    <location>
        <begin position="175"/>
        <end position="197"/>
    </location>
</feature>
<feature type="region of interest" description="Disordered" evidence="1">
    <location>
        <begin position="19"/>
        <end position="64"/>
    </location>
</feature>
<feature type="compositionally biased region" description="Polar residues" evidence="1">
    <location>
        <begin position="1299"/>
        <end position="1312"/>
    </location>
</feature>
<feature type="region of interest" description="Disordered" evidence="1">
    <location>
        <begin position="617"/>
        <end position="646"/>
    </location>
</feature>
<sequence length="1512" mass="162516">MSAAINVLPQRTSLLDRRASNNIPDLPDHLSVSELLPHTPHPPPSTSAPRGNPRRPTAGSLPFVPLTPIMASPLITPEVAHASPATVLESAPRQVAPALGHQEDDYITHHPFSPNPTWTTSPPTPPPKNPSCPRLAPSTPPSPARAIRHRSTSRSRNPVATRAGSRPASVSHFVPSSLSYSCSPASPLSSQNSPAQSDRLPARRMSLPSDLSKPLPPRPDERTDGALNHLSPEPVRCESALMDTDPGVTLLPSLSRRTRTGRACGASVGPDKAETSTLRSVGKKLFNLDADEGDPSDDEDAEQRAYKEESMPAPEERDPDPDMGQTCVREQEKEKAEQLRQYHALRELLTTEVGYLLDLRALVTVYLDQLLFLSSPPTTPPAVIVPSLPSPPLAPPLCIGLLPPPTRTLPSFSGLSIPSFFPSSRSSYIQPSPLPTPSPSVSECLSSTLPDGGSPHDRERQPSGASSTTSRERHREREDSDRVSPSPKSIKSRSPGPMLIEREVRAVCRNAQELLKFHERFVAELRDAVDAVGFRGAFAQTGEESPEYRSGEDSVTERVERAVEVVAAKLVNAARSFSIYETFCPGHTAAVDLVRRVQERWPSAWDAYEQRCASLVSDGSLGRDDDNEPEHSSPTSPVSEPEDAPVAERYRKRRYSTPALSFAIPAPTTAAPSAPTELPFPVSAITSVTSHLPAVSKGVRRTAPKLKFMDYLIKPVQRICKYPLLLDQLHNKRRKRSRGGQIPVDASCEHPMDEALRKAVEAMRAVVDRVNQASEKEAHNLRSALIASRISFSHALPHTGSSSLSSAPAAAFPPAASTASSSEGTASQSNSASSCSAASTAPTSPGTTSPSSVPSVPPVSRPLTLSADFISSLGPCMLAGALDVIQHPSHRAKYLGAFLYAGGYCILAKVSKGGRVYEPRHWFSLSAVEVIDAEEDDASFPYSFRISGFGHHLEVAASCSQEKSIWLTGIHDALSVTASWRNEPLSSLQSDDKTPSPSSANVAEEPQEYPNGLPTIQSLSELEKQVEPTGDGSNGAPAKLKYSKTLSRLDGIALKNDPHSQPNTFSAALSRRSSTASVKAFFSPMSIDPARIQRVSMQSRAPIDQGLHDVFSESCLAARAQAQMRGEELFQARPPGSAMGRRQGSGMSRSNSGLSIASAMGLTAARRKYDMVSRRNRSVDLDTSAPPIPPLPLAADKAAPAEETSTAANPGSMLTMRGKPLAARRHKKQPASIAPAISTAIAQMNAERDRQTSGPQVRSPDALSLDSPPEASHCSSVSSILPSPVDDSPLPIPVPGLSPNGTLRPSDVTSMRRNGAPPKRARSMVDNVRYFFQAPRSESPSPSSSSEPDRASPTPPLGAGADGPTPDYSSGIVQWLRRTSLRRRTSASLPSSSNASIDEQSSERRRPFPTRNSTDGVAVRPPDFLDVSPSSTTRRTGLNPASPKRHRSLFVPSSRSRTRTTFDLRDVHEVPQEEPMPTSLTSSRSLLARKSLRNMLLFQRSNALTPLTSSAT</sequence>
<feature type="region of interest" description="Disordered" evidence="1">
    <location>
        <begin position="1245"/>
        <end position="1370"/>
    </location>
</feature>
<dbReference type="GO" id="GO:0005737">
    <property type="term" value="C:cytoplasm"/>
    <property type="evidence" value="ECO:0007669"/>
    <property type="project" value="TreeGrafter"/>
</dbReference>
<evidence type="ECO:0000259" key="2">
    <source>
        <dbReference type="PROSITE" id="PS50010"/>
    </source>
</evidence>
<feature type="compositionally biased region" description="Acidic residues" evidence="1">
    <location>
        <begin position="289"/>
        <end position="301"/>
    </location>
</feature>
<accession>A0A371DMM0</accession>
<feature type="region of interest" description="Disordered" evidence="1">
    <location>
        <begin position="1176"/>
        <end position="1215"/>
    </location>
</feature>
<dbReference type="PANTHER" id="PTHR45818:SF3">
    <property type="entry name" value="PROTEIN VAV"/>
    <property type="match status" value="1"/>
</dbReference>
<feature type="region of interest" description="Disordered" evidence="1">
    <location>
        <begin position="1383"/>
        <end position="1457"/>
    </location>
</feature>
<feature type="region of interest" description="Disordered" evidence="1">
    <location>
        <begin position="249"/>
        <end position="333"/>
    </location>
</feature>
<evidence type="ECO:0000313" key="4">
    <source>
        <dbReference type="Proteomes" id="UP000256964"/>
    </source>
</evidence>
<feature type="compositionally biased region" description="Low complexity" evidence="1">
    <location>
        <begin position="1386"/>
        <end position="1396"/>
    </location>
</feature>
<feature type="compositionally biased region" description="Low complexity" evidence="1">
    <location>
        <begin position="483"/>
        <end position="496"/>
    </location>
</feature>
<dbReference type="GO" id="GO:0005085">
    <property type="term" value="F:guanyl-nucleotide exchange factor activity"/>
    <property type="evidence" value="ECO:0007669"/>
    <property type="project" value="InterPro"/>
</dbReference>
<protein>
    <recommendedName>
        <fullName evidence="2">DH domain-containing protein</fullName>
    </recommendedName>
</protein>
<feature type="compositionally biased region" description="Low complexity" evidence="1">
    <location>
        <begin position="803"/>
        <end position="854"/>
    </location>
</feature>
<feature type="region of interest" description="Disordered" evidence="1">
    <location>
        <begin position="803"/>
        <end position="857"/>
    </location>
</feature>
<dbReference type="InterPro" id="IPR000219">
    <property type="entry name" value="DH_dom"/>
</dbReference>
<name>A0A371DMM0_9APHY</name>
<evidence type="ECO:0000256" key="1">
    <source>
        <dbReference type="SAM" id="MobiDB-lite"/>
    </source>
</evidence>
<dbReference type="Proteomes" id="UP000256964">
    <property type="component" value="Unassembled WGS sequence"/>
</dbReference>
<feature type="compositionally biased region" description="Polar residues" evidence="1">
    <location>
        <begin position="985"/>
        <end position="1001"/>
    </location>
</feature>
<dbReference type="PROSITE" id="PS50010">
    <property type="entry name" value="DH_2"/>
    <property type="match status" value="1"/>
</dbReference>
<feature type="compositionally biased region" description="Low complexity" evidence="1">
    <location>
        <begin position="1334"/>
        <end position="1346"/>
    </location>
</feature>
<evidence type="ECO:0000313" key="3">
    <source>
        <dbReference type="EMBL" id="RDX53778.1"/>
    </source>
</evidence>
<feature type="region of interest" description="Disordered" evidence="1">
    <location>
        <begin position="105"/>
        <end position="231"/>
    </location>
</feature>
<feature type="region of interest" description="Disordered" evidence="1">
    <location>
        <begin position="426"/>
        <end position="496"/>
    </location>
</feature>
<dbReference type="OrthoDB" id="1716625at2759"/>
<feature type="compositionally biased region" description="Basic and acidic residues" evidence="1">
    <location>
        <begin position="470"/>
        <end position="482"/>
    </location>
</feature>
<feature type="region of interest" description="Disordered" evidence="1">
    <location>
        <begin position="1133"/>
        <end position="1153"/>
    </location>
</feature>
<feature type="region of interest" description="Disordered" evidence="1">
    <location>
        <begin position="985"/>
        <end position="1014"/>
    </location>
</feature>
<feature type="domain" description="DH" evidence="2">
    <location>
        <begin position="340"/>
        <end position="773"/>
    </location>
</feature>
<organism evidence="3 4">
    <name type="scientific">Lentinus brumalis</name>
    <dbReference type="NCBI Taxonomy" id="2498619"/>
    <lineage>
        <taxon>Eukaryota</taxon>
        <taxon>Fungi</taxon>
        <taxon>Dikarya</taxon>
        <taxon>Basidiomycota</taxon>
        <taxon>Agaricomycotina</taxon>
        <taxon>Agaricomycetes</taxon>
        <taxon>Polyporales</taxon>
        <taxon>Polyporaceae</taxon>
        <taxon>Lentinus</taxon>
    </lineage>
</organism>
<dbReference type="Pfam" id="PF00621">
    <property type="entry name" value="RhoGEF"/>
    <property type="match status" value="1"/>
</dbReference>
<dbReference type="SUPFAM" id="SSF48065">
    <property type="entry name" value="DBL homology domain (DH-domain)"/>
    <property type="match status" value="1"/>
</dbReference>
<proteinExistence type="predicted"/>
<dbReference type="InterPro" id="IPR035899">
    <property type="entry name" value="DBL_dom_sf"/>
</dbReference>
<dbReference type="STRING" id="139420.A0A371DMM0"/>